<dbReference type="AlphaFoldDB" id="A0AAD9XH96"/>
<dbReference type="EMBL" id="JANJYI010000002">
    <property type="protein sequence ID" value="KAK2659222.1"/>
    <property type="molecule type" value="Genomic_DNA"/>
</dbReference>
<comment type="caution">
    <text evidence="2">The sequence shown here is derived from an EMBL/GenBank/DDBJ whole genome shotgun (WGS) entry which is preliminary data.</text>
</comment>
<dbReference type="Pfam" id="PF13456">
    <property type="entry name" value="RVT_3"/>
    <property type="match status" value="1"/>
</dbReference>
<feature type="domain" description="RNase H type-1" evidence="1">
    <location>
        <begin position="35"/>
        <end position="87"/>
    </location>
</feature>
<dbReference type="Proteomes" id="UP001280121">
    <property type="component" value="Unassembled WGS sequence"/>
</dbReference>
<evidence type="ECO:0000259" key="1">
    <source>
        <dbReference type="Pfam" id="PF13456"/>
    </source>
</evidence>
<gene>
    <name evidence="2" type="ORF">Ddye_005755</name>
</gene>
<dbReference type="GO" id="GO:0003676">
    <property type="term" value="F:nucleic acid binding"/>
    <property type="evidence" value="ECO:0007669"/>
    <property type="project" value="InterPro"/>
</dbReference>
<dbReference type="InterPro" id="IPR002156">
    <property type="entry name" value="RNaseH_domain"/>
</dbReference>
<protein>
    <recommendedName>
        <fullName evidence="1">RNase H type-1 domain-containing protein</fullName>
    </recommendedName>
</protein>
<proteinExistence type="predicted"/>
<evidence type="ECO:0000313" key="3">
    <source>
        <dbReference type="Proteomes" id="UP001280121"/>
    </source>
</evidence>
<organism evidence="2 3">
    <name type="scientific">Dipteronia dyeriana</name>
    <dbReference type="NCBI Taxonomy" id="168575"/>
    <lineage>
        <taxon>Eukaryota</taxon>
        <taxon>Viridiplantae</taxon>
        <taxon>Streptophyta</taxon>
        <taxon>Embryophyta</taxon>
        <taxon>Tracheophyta</taxon>
        <taxon>Spermatophyta</taxon>
        <taxon>Magnoliopsida</taxon>
        <taxon>eudicotyledons</taxon>
        <taxon>Gunneridae</taxon>
        <taxon>Pentapetalae</taxon>
        <taxon>rosids</taxon>
        <taxon>malvids</taxon>
        <taxon>Sapindales</taxon>
        <taxon>Sapindaceae</taxon>
        <taxon>Hippocastanoideae</taxon>
        <taxon>Acereae</taxon>
        <taxon>Dipteronia</taxon>
    </lineage>
</organism>
<reference evidence="2" key="1">
    <citation type="journal article" date="2023" name="Plant J.">
        <title>Genome sequences and population genomics provide insights into the demographic history, inbreeding, and mutation load of two 'living fossil' tree species of Dipteronia.</title>
        <authorList>
            <person name="Feng Y."/>
            <person name="Comes H.P."/>
            <person name="Chen J."/>
            <person name="Zhu S."/>
            <person name="Lu R."/>
            <person name="Zhang X."/>
            <person name="Li P."/>
            <person name="Qiu J."/>
            <person name="Olsen K.M."/>
            <person name="Qiu Y."/>
        </authorList>
    </citation>
    <scope>NUCLEOTIDE SEQUENCE</scope>
    <source>
        <strain evidence="2">KIB01</strain>
    </source>
</reference>
<name>A0AAD9XH96_9ROSI</name>
<keyword evidence="3" id="KW-1185">Reference proteome</keyword>
<sequence length="116" mass="13063">MVGFSGFDIGCGRGFWVRMDSGDLFDDELGLGELEVVLWIKDGSHNDSVCGVILDEIEVLADNLGNIPIKHIPKKANLVAHDLAKYAPKVFEDNFWLEEFPRVRRFMVADMPIKLV</sequence>
<accession>A0AAD9XH96</accession>
<evidence type="ECO:0000313" key="2">
    <source>
        <dbReference type="EMBL" id="KAK2659222.1"/>
    </source>
</evidence>
<dbReference type="GO" id="GO:0004523">
    <property type="term" value="F:RNA-DNA hybrid ribonuclease activity"/>
    <property type="evidence" value="ECO:0007669"/>
    <property type="project" value="InterPro"/>
</dbReference>